<name>A0ABY2FA48_9ACTN</name>
<dbReference type="EMBL" id="SODU01000003">
    <property type="protein sequence ID" value="TDW87449.1"/>
    <property type="molecule type" value="Genomic_DNA"/>
</dbReference>
<feature type="transmembrane region" description="Helical" evidence="1">
    <location>
        <begin position="36"/>
        <end position="58"/>
    </location>
</feature>
<accession>A0ABY2FA48</accession>
<keyword evidence="1" id="KW-1133">Transmembrane helix</keyword>
<evidence type="ECO:0000256" key="1">
    <source>
        <dbReference type="SAM" id="Phobius"/>
    </source>
</evidence>
<gene>
    <name evidence="2" type="ORF">EV137_5528</name>
</gene>
<reference evidence="2 3" key="1">
    <citation type="submission" date="2019-03" db="EMBL/GenBank/DDBJ databases">
        <title>Genomic Encyclopedia of Type Strains, Phase III (KMG-III): the genomes of soil and plant-associated and newly described type strains.</title>
        <authorList>
            <person name="Whitman W."/>
        </authorList>
    </citation>
    <scope>NUCLEOTIDE SEQUENCE [LARGE SCALE GENOMIC DNA]</scope>
    <source>
        <strain evidence="2 3">VKMAc-2574</strain>
    </source>
</reference>
<keyword evidence="1" id="KW-0812">Transmembrane</keyword>
<protein>
    <submittedName>
        <fullName evidence="2">Uncharacterized protein</fullName>
    </submittedName>
</protein>
<evidence type="ECO:0000313" key="3">
    <source>
        <dbReference type="Proteomes" id="UP000295060"/>
    </source>
</evidence>
<keyword evidence="3" id="KW-1185">Reference proteome</keyword>
<feature type="transmembrane region" description="Helical" evidence="1">
    <location>
        <begin position="6"/>
        <end position="24"/>
    </location>
</feature>
<organism evidence="2 3">
    <name type="scientific">Kribbella pratensis</name>
    <dbReference type="NCBI Taxonomy" id="2512112"/>
    <lineage>
        <taxon>Bacteria</taxon>
        <taxon>Bacillati</taxon>
        <taxon>Actinomycetota</taxon>
        <taxon>Actinomycetes</taxon>
        <taxon>Propionibacteriales</taxon>
        <taxon>Kribbellaceae</taxon>
        <taxon>Kribbella</taxon>
    </lineage>
</organism>
<sequence>MLGLVVAVVISAQIVLLMGGRRPLDKRLRDLGTGGDAFALLWAAVLPLGAMGAVLGSLLDVPGAGGAVGVVLAFLTWTAAVIWAHRRPQPPARHQSSHDQ</sequence>
<proteinExistence type="predicted"/>
<feature type="transmembrane region" description="Helical" evidence="1">
    <location>
        <begin position="64"/>
        <end position="84"/>
    </location>
</feature>
<keyword evidence="1" id="KW-0472">Membrane</keyword>
<dbReference type="Proteomes" id="UP000295060">
    <property type="component" value="Unassembled WGS sequence"/>
</dbReference>
<evidence type="ECO:0000313" key="2">
    <source>
        <dbReference type="EMBL" id="TDW87449.1"/>
    </source>
</evidence>
<comment type="caution">
    <text evidence="2">The sequence shown here is derived from an EMBL/GenBank/DDBJ whole genome shotgun (WGS) entry which is preliminary data.</text>
</comment>